<feature type="domain" description="Putative metal-binding" evidence="15">
    <location>
        <begin position="4"/>
        <end position="78"/>
    </location>
</feature>
<dbReference type="InterPro" id="IPR008250">
    <property type="entry name" value="ATPase_P-typ_transduc_dom_A_sf"/>
</dbReference>
<keyword evidence="10 13" id="KW-1133">Transmembrane helix</keyword>
<dbReference type="SUPFAM" id="SSF81653">
    <property type="entry name" value="Calcium ATPase, transduction domain A"/>
    <property type="match status" value="1"/>
</dbReference>
<evidence type="ECO:0000256" key="12">
    <source>
        <dbReference type="ARBA" id="ARBA00023136"/>
    </source>
</evidence>
<dbReference type="Gene3D" id="3.40.50.1000">
    <property type="entry name" value="HAD superfamily/HAD-like"/>
    <property type="match status" value="1"/>
</dbReference>
<evidence type="ECO:0000256" key="3">
    <source>
        <dbReference type="ARBA" id="ARBA00022448"/>
    </source>
</evidence>
<dbReference type="GO" id="GO:0055070">
    <property type="term" value="P:copper ion homeostasis"/>
    <property type="evidence" value="ECO:0007669"/>
    <property type="project" value="TreeGrafter"/>
</dbReference>
<dbReference type="KEGG" id="ptan:CRYO30217_00772"/>
<evidence type="ECO:0000313" key="16">
    <source>
        <dbReference type="EMBL" id="CAG5078804.1"/>
    </source>
</evidence>
<dbReference type="Gene3D" id="3.40.1110.10">
    <property type="entry name" value="Calcium-transporting ATPase, cytoplasmic domain N"/>
    <property type="match status" value="1"/>
</dbReference>
<dbReference type="InterPro" id="IPR023298">
    <property type="entry name" value="ATPase_P-typ_TM_dom_sf"/>
</dbReference>
<feature type="transmembrane region" description="Helical" evidence="13">
    <location>
        <begin position="196"/>
        <end position="219"/>
    </location>
</feature>
<evidence type="ECO:0000256" key="10">
    <source>
        <dbReference type="ARBA" id="ARBA00022989"/>
    </source>
</evidence>
<keyword evidence="5" id="KW-0597">Phosphoprotein</keyword>
<dbReference type="InterPro" id="IPR006121">
    <property type="entry name" value="HMA_dom"/>
</dbReference>
<dbReference type="GO" id="GO:0005507">
    <property type="term" value="F:copper ion binding"/>
    <property type="evidence" value="ECO:0007669"/>
    <property type="project" value="TreeGrafter"/>
</dbReference>
<evidence type="ECO:0000256" key="4">
    <source>
        <dbReference type="ARBA" id="ARBA00022475"/>
    </source>
</evidence>
<keyword evidence="3" id="KW-0813">Transport</keyword>
<dbReference type="InterPro" id="IPR059000">
    <property type="entry name" value="ATPase_P-type_domA"/>
</dbReference>
<feature type="transmembrane region" description="Helical" evidence="13">
    <location>
        <begin position="435"/>
        <end position="459"/>
    </location>
</feature>
<name>A0A916JKR0_9FLAO</name>
<dbReference type="InterPro" id="IPR018303">
    <property type="entry name" value="ATPase_P-typ_P_site"/>
</dbReference>
<feature type="transmembrane region" description="Helical" evidence="13">
    <location>
        <begin position="750"/>
        <end position="775"/>
    </location>
</feature>
<dbReference type="Proteomes" id="UP000683507">
    <property type="component" value="Chromosome"/>
</dbReference>
<comment type="similarity">
    <text evidence="2">Belongs to the cation transport ATPase (P-type) (TC 3.A.3) family. Type IB subfamily.</text>
</comment>
<keyword evidence="7" id="KW-0479">Metal-binding</keyword>
<dbReference type="Pfam" id="PF12156">
    <property type="entry name" value="ATPase-cat_bd"/>
    <property type="match status" value="1"/>
</dbReference>
<dbReference type="GO" id="GO:0043682">
    <property type="term" value="F:P-type divalent copper transporter activity"/>
    <property type="evidence" value="ECO:0007669"/>
    <property type="project" value="TreeGrafter"/>
</dbReference>
<dbReference type="PANTHER" id="PTHR43520:SF5">
    <property type="entry name" value="CATION-TRANSPORTING P-TYPE ATPASE-RELATED"/>
    <property type="match status" value="1"/>
</dbReference>
<evidence type="ECO:0000259" key="15">
    <source>
        <dbReference type="Pfam" id="PF12156"/>
    </source>
</evidence>
<feature type="transmembrane region" description="Helical" evidence="13">
    <location>
        <begin position="231"/>
        <end position="250"/>
    </location>
</feature>
<dbReference type="EMBL" id="OU015584">
    <property type="protein sequence ID" value="CAG5078804.1"/>
    <property type="molecule type" value="Genomic_DNA"/>
</dbReference>
<dbReference type="GO" id="GO:0005524">
    <property type="term" value="F:ATP binding"/>
    <property type="evidence" value="ECO:0007669"/>
    <property type="project" value="UniProtKB-KW"/>
</dbReference>
<evidence type="ECO:0000256" key="11">
    <source>
        <dbReference type="ARBA" id="ARBA00023065"/>
    </source>
</evidence>
<keyword evidence="16" id="KW-0067">ATP-binding</keyword>
<keyword evidence="8" id="KW-0460">Magnesium</keyword>
<dbReference type="Pfam" id="PF00122">
    <property type="entry name" value="E1-E2_ATPase"/>
    <property type="match status" value="1"/>
</dbReference>
<dbReference type="InterPro" id="IPR001757">
    <property type="entry name" value="P_typ_ATPase"/>
</dbReference>
<feature type="transmembrane region" description="Helical" evidence="13">
    <location>
        <begin position="256"/>
        <end position="277"/>
    </location>
</feature>
<protein>
    <submittedName>
        <fullName evidence="16">Potassium-transporting ATPase ATP-binding subunit</fullName>
    </submittedName>
</protein>
<dbReference type="PROSITE" id="PS00154">
    <property type="entry name" value="ATPASE_E1_E2"/>
    <property type="match status" value="1"/>
</dbReference>
<keyword evidence="11" id="KW-0406">Ion transport</keyword>
<gene>
    <name evidence="16" type="primary">kdpB</name>
    <name evidence="16" type="ORF">CRYO30217_00772</name>
</gene>
<dbReference type="SUPFAM" id="SSF55008">
    <property type="entry name" value="HMA, heavy metal-associated domain"/>
    <property type="match status" value="1"/>
</dbReference>
<dbReference type="InterPro" id="IPR021993">
    <property type="entry name" value="ATPase-cat-bd"/>
</dbReference>
<evidence type="ECO:0000256" key="9">
    <source>
        <dbReference type="ARBA" id="ARBA00022967"/>
    </source>
</evidence>
<dbReference type="SUPFAM" id="SSF81665">
    <property type="entry name" value="Calcium ATPase, transmembrane domain M"/>
    <property type="match status" value="1"/>
</dbReference>
<dbReference type="PRINTS" id="PR00119">
    <property type="entry name" value="CATATPASE"/>
</dbReference>
<evidence type="ECO:0000256" key="5">
    <source>
        <dbReference type="ARBA" id="ARBA00022553"/>
    </source>
</evidence>
<reference evidence="16" key="1">
    <citation type="submission" date="2021-04" db="EMBL/GenBank/DDBJ databases">
        <authorList>
            <person name="Rodrigo-Torres L."/>
            <person name="Arahal R. D."/>
            <person name="Lucena T."/>
        </authorList>
    </citation>
    <scope>NUCLEOTIDE SEQUENCE</scope>
    <source>
        <strain evidence="16">AS29M-1</strain>
    </source>
</reference>
<keyword evidence="4" id="KW-1003">Cell membrane</keyword>
<dbReference type="AlphaFoldDB" id="A0A916JKR0"/>
<dbReference type="RefSeq" id="WP_258540996.1">
    <property type="nucleotide sequence ID" value="NZ_OU015584.1"/>
</dbReference>
<dbReference type="InterPro" id="IPR023214">
    <property type="entry name" value="HAD_sf"/>
</dbReference>
<feature type="domain" description="P-type ATPase A" evidence="14">
    <location>
        <begin position="296"/>
        <end position="390"/>
    </location>
</feature>
<evidence type="ECO:0000313" key="17">
    <source>
        <dbReference type="Proteomes" id="UP000683507"/>
    </source>
</evidence>
<keyword evidence="12 13" id="KW-0472">Membrane</keyword>
<feature type="transmembrane region" description="Helical" evidence="13">
    <location>
        <begin position="408"/>
        <end position="429"/>
    </location>
</feature>
<evidence type="ECO:0000256" key="6">
    <source>
        <dbReference type="ARBA" id="ARBA00022692"/>
    </source>
</evidence>
<feature type="transmembrane region" description="Helical" evidence="13">
    <location>
        <begin position="723"/>
        <end position="744"/>
    </location>
</feature>
<proteinExistence type="inferred from homology"/>
<dbReference type="NCBIfam" id="TIGR01494">
    <property type="entry name" value="ATPase_P-type"/>
    <property type="match status" value="1"/>
</dbReference>
<dbReference type="Pfam" id="PF00702">
    <property type="entry name" value="Hydrolase"/>
    <property type="match status" value="1"/>
</dbReference>
<evidence type="ECO:0000256" key="2">
    <source>
        <dbReference type="ARBA" id="ARBA00006024"/>
    </source>
</evidence>
<comment type="subcellular location">
    <subcellularLocation>
        <location evidence="1">Cell membrane</location>
        <topology evidence="1">Multi-pass membrane protein</topology>
    </subcellularLocation>
</comment>
<accession>A0A916JKR0</accession>
<evidence type="ECO:0000256" key="7">
    <source>
        <dbReference type="ARBA" id="ARBA00022723"/>
    </source>
</evidence>
<evidence type="ECO:0000259" key="14">
    <source>
        <dbReference type="Pfam" id="PF00122"/>
    </source>
</evidence>
<evidence type="ECO:0000256" key="8">
    <source>
        <dbReference type="ARBA" id="ARBA00022842"/>
    </source>
</evidence>
<dbReference type="CDD" id="cd00371">
    <property type="entry name" value="HMA"/>
    <property type="match status" value="1"/>
</dbReference>
<dbReference type="GO" id="GO:0005886">
    <property type="term" value="C:plasma membrane"/>
    <property type="evidence" value="ECO:0007669"/>
    <property type="project" value="UniProtKB-SubCell"/>
</dbReference>
<dbReference type="GO" id="GO:0016887">
    <property type="term" value="F:ATP hydrolysis activity"/>
    <property type="evidence" value="ECO:0007669"/>
    <property type="project" value="InterPro"/>
</dbReference>
<dbReference type="InterPro" id="IPR036412">
    <property type="entry name" value="HAD-like_sf"/>
</dbReference>
<evidence type="ECO:0000256" key="13">
    <source>
        <dbReference type="SAM" id="Phobius"/>
    </source>
</evidence>
<keyword evidence="6 13" id="KW-0812">Transmembrane</keyword>
<organism evidence="16 17">
    <name type="scientific">Parvicella tangerina</name>
    <dbReference type="NCBI Taxonomy" id="2829795"/>
    <lineage>
        <taxon>Bacteria</taxon>
        <taxon>Pseudomonadati</taxon>
        <taxon>Bacteroidota</taxon>
        <taxon>Flavobacteriia</taxon>
        <taxon>Flavobacteriales</taxon>
        <taxon>Parvicellaceae</taxon>
        <taxon>Parvicella</taxon>
    </lineage>
</organism>
<keyword evidence="17" id="KW-1185">Reference proteome</keyword>
<feature type="transmembrane region" description="Helical" evidence="13">
    <location>
        <begin position="165"/>
        <end position="184"/>
    </location>
</feature>
<dbReference type="SUPFAM" id="SSF56784">
    <property type="entry name" value="HAD-like"/>
    <property type="match status" value="1"/>
</dbReference>
<evidence type="ECO:0000256" key="1">
    <source>
        <dbReference type="ARBA" id="ARBA00004651"/>
    </source>
</evidence>
<sequence>MKEQCAHCGEECREGKISFEDKSFCCDGCKTVYQILQDNDLCQYYGDGETPGNTVRNEAYYDKFDVLNDPETARLFTHFSDGKTQKFTFKVPSIHCSSCIWLLEHLNKINKHIISSEVNFQKKEVLISCDDGLTLKEAAILLSSIGYEPSLNVSENFQQKSNFKLIVKIGVAGFCFGNIMLFAFPEYLGLEDDKFANFFAWLSFGLSIPTLFFAGSDYIKSAVDSIQQRYVNMDIPIALGMITIFARSTYELVNGIGPGYFDSLSGLIFFLLVGKWFQQKTYDTLSFERTYKSYFPLSVNVETSNGKEQRKLEALTVGDIVYIRNEEIIPADGILLSEKAAIDYGFVTGESDPIRGQKNEIIYAGGKNQGTEIKVQLTKKPDSSYLTQLWNKDKQEEKKSVNTVADAVSKYFTFAVLFITLATLIFWWIVDPSKIWTSVTAVLIVACPCALALTIPFTLGNSIRYLGRKSIYLKNTYIIEKLAKISSIAFDKTGTLTKLNAKDVSYHSVDGEGLEKYAAIIKTITSNSTHPISKSISESLVNSHEVEITNFKEIAGKGVEATFLDHQYQIGKITDENYKKGSVGFYINEQLVGYFSLAPSFRKGVDQLNERLKHLGYKQHLISGDTEREDTAISGVLHFDSKQYRVTPPEKRSIVKKFQNNNENILMIGDGLNDAGALLQADVGVAVSDDVNYFVPACDIIMDGGSIQYLDKVLRFSKANMRIIRYGFILSFIYNIVGLSFAITGSLSPIVAAILMPLSSITVVAFTSISSKLIYHQLFDKT</sequence>
<dbReference type="InterPro" id="IPR036163">
    <property type="entry name" value="HMA_dom_sf"/>
</dbReference>
<keyword evidence="9" id="KW-1278">Translocase</keyword>
<dbReference type="PANTHER" id="PTHR43520">
    <property type="entry name" value="ATP7, ISOFORM B"/>
    <property type="match status" value="1"/>
</dbReference>
<dbReference type="Gene3D" id="2.70.150.10">
    <property type="entry name" value="Calcium-transporting ATPase, cytoplasmic transduction domain A"/>
    <property type="match status" value="1"/>
</dbReference>
<dbReference type="InterPro" id="IPR023299">
    <property type="entry name" value="ATPase_P-typ_cyto_dom_N"/>
</dbReference>
<keyword evidence="16" id="KW-0547">Nucleotide-binding</keyword>